<reference evidence="1 2" key="2">
    <citation type="journal article" date="2013" name="PLoS Genet.">
        <title>Comparative genome structure, secondary metabolite, and effector coding capacity across Cochliobolus pathogens.</title>
        <authorList>
            <person name="Condon B.J."/>
            <person name="Leng Y."/>
            <person name="Wu D."/>
            <person name="Bushley K.E."/>
            <person name="Ohm R.A."/>
            <person name="Otillar R."/>
            <person name="Martin J."/>
            <person name="Schackwitz W."/>
            <person name="Grimwood J."/>
            <person name="MohdZainudin N."/>
            <person name="Xue C."/>
            <person name="Wang R."/>
            <person name="Manning V.A."/>
            <person name="Dhillon B."/>
            <person name="Tu Z.J."/>
            <person name="Steffenson B.J."/>
            <person name="Salamov A."/>
            <person name="Sun H."/>
            <person name="Lowry S."/>
            <person name="LaButti K."/>
            <person name="Han J."/>
            <person name="Copeland A."/>
            <person name="Lindquist E."/>
            <person name="Barry K."/>
            <person name="Schmutz J."/>
            <person name="Baker S.E."/>
            <person name="Ciuffetti L.M."/>
            <person name="Grigoriev I.V."/>
            <person name="Zhong S."/>
            <person name="Turgeon B.G."/>
        </authorList>
    </citation>
    <scope>NUCLEOTIDE SEQUENCE [LARGE SCALE GENOMIC DNA]</scope>
    <source>
        <strain evidence="2">28A</strain>
    </source>
</reference>
<dbReference type="Proteomes" id="UP000016935">
    <property type="component" value="Unassembled WGS sequence"/>
</dbReference>
<gene>
    <name evidence="1" type="ORF">SETTUDRAFT_31669</name>
</gene>
<evidence type="ECO:0000313" key="2">
    <source>
        <dbReference type="Proteomes" id="UP000016935"/>
    </source>
</evidence>
<dbReference type="AlphaFoldDB" id="R0KDF4"/>
<sequence length="105" mass="11220">MYNIHNSDSRHPLLALRSADTLPPNQHFSTALRASTIPPANGSMSVYQSCRDSTRTNRSGQPFTYGRYATCLAATASTGCRLEGSYLAGIPYASAVGSSQYKAAI</sequence>
<dbReference type="EMBL" id="KB908592">
    <property type="protein sequence ID" value="EOA87404.1"/>
    <property type="molecule type" value="Genomic_DNA"/>
</dbReference>
<dbReference type="GeneID" id="19403571"/>
<dbReference type="HOGENOM" id="CLU_2238275_0_0_1"/>
<accession>R0KDF4</accession>
<dbReference type="RefSeq" id="XP_008025088.1">
    <property type="nucleotide sequence ID" value="XM_008026897.1"/>
</dbReference>
<keyword evidence="2" id="KW-1185">Reference proteome</keyword>
<evidence type="ECO:0000313" key="1">
    <source>
        <dbReference type="EMBL" id="EOA87404.1"/>
    </source>
</evidence>
<organism evidence="1 2">
    <name type="scientific">Exserohilum turcicum (strain 28A)</name>
    <name type="common">Northern leaf blight fungus</name>
    <name type="synonym">Setosphaeria turcica</name>
    <dbReference type="NCBI Taxonomy" id="671987"/>
    <lineage>
        <taxon>Eukaryota</taxon>
        <taxon>Fungi</taxon>
        <taxon>Dikarya</taxon>
        <taxon>Ascomycota</taxon>
        <taxon>Pezizomycotina</taxon>
        <taxon>Dothideomycetes</taxon>
        <taxon>Pleosporomycetidae</taxon>
        <taxon>Pleosporales</taxon>
        <taxon>Pleosporineae</taxon>
        <taxon>Pleosporaceae</taxon>
        <taxon>Exserohilum</taxon>
    </lineage>
</organism>
<proteinExistence type="predicted"/>
<protein>
    <submittedName>
        <fullName evidence="1">Uncharacterized protein</fullName>
    </submittedName>
</protein>
<reference evidence="1 2" key="1">
    <citation type="journal article" date="2012" name="PLoS Pathog.">
        <title>Diverse lifestyles and strategies of plant pathogenesis encoded in the genomes of eighteen Dothideomycetes fungi.</title>
        <authorList>
            <person name="Ohm R.A."/>
            <person name="Feau N."/>
            <person name="Henrissat B."/>
            <person name="Schoch C.L."/>
            <person name="Horwitz B.A."/>
            <person name="Barry K.W."/>
            <person name="Condon B.J."/>
            <person name="Copeland A.C."/>
            <person name="Dhillon B."/>
            <person name="Glaser F."/>
            <person name="Hesse C.N."/>
            <person name="Kosti I."/>
            <person name="LaButti K."/>
            <person name="Lindquist E.A."/>
            <person name="Lucas S."/>
            <person name="Salamov A.A."/>
            <person name="Bradshaw R.E."/>
            <person name="Ciuffetti L."/>
            <person name="Hamelin R.C."/>
            <person name="Kema G.H.J."/>
            <person name="Lawrence C."/>
            <person name="Scott J.A."/>
            <person name="Spatafora J.W."/>
            <person name="Turgeon B.G."/>
            <person name="de Wit P.J.G.M."/>
            <person name="Zhong S."/>
            <person name="Goodwin S.B."/>
            <person name="Grigoriev I.V."/>
        </authorList>
    </citation>
    <scope>NUCLEOTIDE SEQUENCE [LARGE SCALE GENOMIC DNA]</scope>
    <source>
        <strain evidence="2">28A</strain>
    </source>
</reference>
<name>R0KDF4_EXST2</name>